<gene>
    <name evidence="8" type="ORF">CRV12_02755</name>
</gene>
<dbReference type="InterPro" id="IPR020103">
    <property type="entry name" value="PsdUridine_synth_cat_dom_sf"/>
</dbReference>
<dbReference type="SUPFAM" id="SSF55120">
    <property type="entry name" value="Pseudouridine synthase"/>
    <property type="match status" value="1"/>
</dbReference>
<evidence type="ECO:0000313" key="8">
    <source>
        <dbReference type="EMBL" id="PPI87741.1"/>
    </source>
</evidence>
<dbReference type="PANTHER" id="PTHR21600">
    <property type="entry name" value="MITOCHONDRIAL RNA PSEUDOURIDINE SYNTHASE"/>
    <property type="match status" value="1"/>
</dbReference>
<keyword evidence="2 6" id="KW-0413">Isomerase</keyword>
<dbReference type="InterPro" id="IPR006224">
    <property type="entry name" value="PsdUridine_synth_RluA-like_CS"/>
</dbReference>
<comment type="function">
    <text evidence="6">Responsible for synthesis of pseudouridine from uracil.</text>
</comment>
<dbReference type="EC" id="5.4.99.-" evidence="6"/>
<evidence type="ECO:0000256" key="1">
    <source>
        <dbReference type="ARBA" id="ARBA00010876"/>
    </source>
</evidence>
<dbReference type="InterPro" id="IPR050188">
    <property type="entry name" value="RluA_PseudoU_synthase"/>
</dbReference>
<dbReference type="PROSITE" id="PS01129">
    <property type="entry name" value="PSI_RLU"/>
    <property type="match status" value="1"/>
</dbReference>
<feature type="domain" description="RNA-binding S4" evidence="7">
    <location>
        <begin position="18"/>
        <end position="82"/>
    </location>
</feature>
<dbReference type="RefSeq" id="WP_136131143.1">
    <property type="nucleotide sequence ID" value="NZ_PDKT01000004.1"/>
</dbReference>
<dbReference type="EMBL" id="PDKT01000004">
    <property type="protein sequence ID" value="PPI87741.1"/>
    <property type="molecule type" value="Genomic_DNA"/>
</dbReference>
<sequence>MIKKNQHTLILPKTNIKKRLDLIIKQHFPNYSRSCIKKWISNKLVILDDIIIKKPKKISGGKLIIIHDNNPNILHPEPQNLPLDILYEDQYILVINKQKNLVVHPGTNNLNGTLLNALLYKYPILVSIPRAGIVHRLDKDTTGLMLIAKTINAQLKLIDMIKRHEIIREYEAIVVGIVPSNGTIDAPIGRHSTKKTQMTVSLQGKNAITHYNVIEYFRNHSRINIRLETGRTHQIRVHMAYINHPLLGDQVYGKHVSVVQKNKHITMNEMFHFNRQALHAIKLIFTHPITNARMVIDAPIPVDINNLINSLKKDHRIIKF</sequence>
<keyword evidence="5" id="KW-0694">RNA-binding</keyword>
<dbReference type="OrthoDB" id="9807829at2"/>
<dbReference type="InterPro" id="IPR006145">
    <property type="entry name" value="PsdUridine_synth_RsuA/RluA"/>
</dbReference>
<dbReference type="GO" id="GO:0003723">
    <property type="term" value="F:RNA binding"/>
    <property type="evidence" value="ECO:0007669"/>
    <property type="project" value="UniProtKB-KW"/>
</dbReference>
<evidence type="ECO:0000256" key="3">
    <source>
        <dbReference type="ARBA" id="ARBA00036882"/>
    </source>
</evidence>
<dbReference type="NCBIfam" id="TIGR00005">
    <property type="entry name" value="rluA_subfam"/>
    <property type="match status" value="1"/>
</dbReference>
<evidence type="ECO:0000259" key="7">
    <source>
        <dbReference type="SMART" id="SM00363"/>
    </source>
</evidence>
<dbReference type="SMART" id="SM00363">
    <property type="entry name" value="S4"/>
    <property type="match status" value="1"/>
</dbReference>
<dbReference type="AlphaFoldDB" id="A0A2P5SZH8"/>
<dbReference type="NCBIfam" id="NF008385">
    <property type="entry name" value="PRK11180.1"/>
    <property type="match status" value="1"/>
</dbReference>
<dbReference type="GO" id="GO:0000455">
    <property type="term" value="P:enzyme-directed rRNA pseudouridine synthesis"/>
    <property type="evidence" value="ECO:0007669"/>
    <property type="project" value="TreeGrafter"/>
</dbReference>
<dbReference type="PROSITE" id="PS50889">
    <property type="entry name" value="S4"/>
    <property type="match status" value="1"/>
</dbReference>
<accession>A0A2P5SZH8</accession>
<comment type="catalytic activity">
    <reaction evidence="6">
        <text>a uridine in RNA = a pseudouridine in RNA</text>
        <dbReference type="Rhea" id="RHEA:48348"/>
        <dbReference type="Rhea" id="RHEA-COMP:12068"/>
        <dbReference type="Rhea" id="RHEA-COMP:12069"/>
        <dbReference type="ChEBI" id="CHEBI:65314"/>
        <dbReference type="ChEBI" id="CHEBI:65315"/>
    </reaction>
</comment>
<dbReference type="Pfam" id="PF00849">
    <property type="entry name" value="PseudoU_synth_2"/>
    <property type="match status" value="1"/>
</dbReference>
<organism evidence="8 9">
    <name type="scientific">Candidatus Pantoea edessiphila</name>
    <dbReference type="NCBI Taxonomy" id="2044610"/>
    <lineage>
        <taxon>Bacteria</taxon>
        <taxon>Pseudomonadati</taxon>
        <taxon>Pseudomonadota</taxon>
        <taxon>Gammaproteobacteria</taxon>
        <taxon>Enterobacterales</taxon>
        <taxon>Erwiniaceae</taxon>
        <taxon>Pantoea</taxon>
    </lineage>
</organism>
<name>A0A2P5SZH8_9GAMM</name>
<dbReference type="InterPro" id="IPR006225">
    <property type="entry name" value="PsdUridine_synth_RluC/D"/>
</dbReference>
<evidence type="ECO:0000256" key="2">
    <source>
        <dbReference type="ARBA" id="ARBA00023235"/>
    </source>
</evidence>
<dbReference type="InterPro" id="IPR002942">
    <property type="entry name" value="S4_RNA-bd"/>
</dbReference>
<dbReference type="CDD" id="cd02869">
    <property type="entry name" value="PseudoU_synth_RluA_like"/>
    <property type="match status" value="1"/>
</dbReference>
<feature type="active site" evidence="4">
    <location>
        <position position="138"/>
    </location>
</feature>
<dbReference type="Proteomes" id="UP000296153">
    <property type="component" value="Unassembled WGS sequence"/>
</dbReference>
<comment type="catalytic activity">
    <reaction evidence="3">
        <text>uridine(1911/1915/1917) in 23S rRNA = pseudouridine(1911/1915/1917) in 23S rRNA</text>
        <dbReference type="Rhea" id="RHEA:42524"/>
        <dbReference type="Rhea" id="RHEA-COMP:10097"/>
        <dbReference type="Rhea" id="RHEA-COMP:10098"/>
        <dbReference type="ChEBI" id="CHEBI:65314"/>
        <dbReference type="ChEBI" id="CHEBI:65315"/>
        <dbReference type="EC" id="5.4.99.23"/>
    </reaction>
</comment>
<reference evidence="8 9" key="1">
    <citation type="journal article" date="2018" name="Genome Biol. Evol.">
        <title>Cladogenesis and Genomic Streamlining in Extracellular Endosymbionts of Tropical Stink Bugs.</title>
        <authorList>
            <person name="Otero-Bravo A."/>
            <person name="Goffredi S."/>
            <person name="Sabree Z.L."/>
        </authorList>
    </citation>
    <scope>NUCLEOTIDE SEQUENCE [LARGE SCALE GENOMIC DNA]</scope>
    <source>
        <strain evidence="8 9">SoEE</strain>
    </source>
</reference>
<dbReference type="GO" id="GO:0160140">
    <property type="term" value="F:23S rRNA pseudouridine(1911/1915/1917) synthase activity"/>
    <property type="evidence" value="ECO:0007669"/>
    <property type="project" value="UniProtKB-EC"/>
</dbReference>
<evidence type="ECO:0000313" key="9">
    <source>
        <dbReference type="Proteomes" id="UP000296153"/>
    </source>
</evidence>
<proteinExistence type="inferred from homology"/>
<comment type="caution">
    <text evidence="8">The sequence shown here is derived from an EMBL/GenBank/DDBJ whole genome shotgun (WGS) entry which is preliminary data.</text>
</comment>
<evidence type="ECO:0000256" key="4">
    <source>
        <dbReference type="PIRSR" id="PIRSR606225-1"/>
    </source>
</evidence>
<dbReference type="InterPro" id="IPR036986">
    <property type="entry name" value="S4_RNA-bd_sf"/>
</dbReference>
<dbReference type="SUPFAM" id="SSF55174">
    <property type="entry name" value="Alpha-L RNA-binding motif"/>
    <property type="match status" value="1"/>
</dbReference>
<comment type="similarity">
    <text evidence="1 6">Belongs to the pseudouridine synthase RluA family.</text>
</comment>
<protein>
    <recommendedName>
        <fullName evidence="6">Pseudouridine synthase</fullName>
        <ecNumber evidence="6">5.4.99.-</ecNumber>
    </recommendedName>
</protein>
<evidence type="ECO:0000256" key="6">
    <source>
        <dbReference type="RuleBase" id="RU362028"/>
    </source>
</evidence>
<dbReference type="Gene3D" id="3.30.2350.10">
    <property type="entry name" value="Pseudouridine synthase"/>
    <property type="match status" value="1"/>
</dbReference>
<dbReference type="Gene3D" id="3.10.290.10">
    <property type="entry name" value="RNA-binding S4 domain"/>
    <property type="match status" value="1"/>
</dbReference>
<evidence type="ECO:0000256" key="5">
    <source>
        <dbReference type="PROSITE-ProRule" id="PRU00182"/>
    </source>
</evidence>
<dbReference type="PANTHER" id="PTHR21600:SF44">
    <property type="entry name" value="RIBOSOMAL LARGE SUBUNIT PSEUDOURIDINE SYNTHASE D"/>
    <property type="match status" value="1"/>
</dbReference>